<proteinExistence type="predicted"/>
<dbReference type="AlphaFoldDB" id="A0A7J7KJD0"/>
<evidence type="ECO:0000313" key="1">
    <source>
        <dbReference type="EMBL" id="KAF6038337.1"/>
    </source>
</evidence>
<evidence type="ECO:0000313" key="2">
    <source>
        <dbReference type="Proteomes" id="UP000593567"/>
    </source>
</evidence>
<gene>
    <name evidence="1" type="ORF">EB796_003355</name>
</gene>
<protein>
    <submittedName>
        <fullName evidence="1">Uncharacterized protein</fullName>
    </submittedName>
</protein>
<comment type="caution">
    <text evidence="1">The sequence shown here is derived from an EMBL/GenBank/DDBJ whole genome shotgun (WGS) entry which is preliminary data.</text>
</comment>
<organism evidence="1 2">
    <name type="scientific">Bugula neritina</name>
    <name type="common">Brown bryozoan</name>
    <name type="synonym">Sertularia neritina</name>
    <dbReference type="NCBI Taxonomy" id="10212"/>
    <lineage>
        <taxon>Eukaryota</taxon>
        <taxon>Metazoa</taxon>
        <taxon>Spiralia</taxon>
        <taxon>Lophotrochozoa</taxon>
        <taxon>Bryozoa</taxon>
        <taxon>Gymnolaemata</taxon>
        <taxon>Cheilostomatida</taxon>
        <taxon>Flustrina</taxon>
        <taxon>Buguloidea</taxon>
        <taxon>Bugulidae</taxon>
        <taxon>Bugula</taxon>
    </lineage>
</organism>
<keyword evidence="2" id="KW-1185">Reference proteome</keyword>
<sequence>MATAVEETNVPVKTYLAIRLLWSVSDERYSSIASAPHSTFAGHHSMVLTLSFILFGSPNHIWSENCTLA</sequence>
<accession>A0A7J7KJD0</accession>
<reference evidence="1" key="1">
    <citation type="submission" date="2020-06" db="EMBL/GenBank/DDBJ databases">
        <title>Draft genome of Bugula neritina, a colonial animal packing powerful symbionts and potential medicines.</title>
        <authorList>
            <person name="Rayko M."/>
        </authorList>
    </citation>
    <scope>NUCLEOTIDE SEQUENCE [LARGE SCALE GENOMIC DNA]</scope>
    <source>
        <strain evidence="1">Kwan_BN1</strain>
    </source>
</reference>
<name>A0A7J7KJD0_BUGNE</name>
<dbReference type="Proteomes" id="UP000593567">
    <property type="component" value="Unassembled WGS sequence"/>
</dbReference>
<dbReference type="EMBL" id="VXIV02000428">
    <property type="protein sequence ID" value="KAF6038337.1"/>
    <property type="molecule type" value="Genomic_DNA"/>
</dbReference>